<evidence type="ECO:0000256" key="1">
    <source>
        <dbReference type="ARBA" id="ARBA00004613"/>
    </source>
</evidence>
<feature type="chain" id="PRO_5027087460" evidence="5">
    <location>
        <begin position="22"/>
        <end position="135"/>
    </location>
</feature>
<dbReference type="PANTHER" id="PTHR11857">
    <property type="entry name" value="ODORANT BINDING PROTEIN-RELATED"/>
    <property type="match status" value="1"/>
</dbReference>
<dbReference type="GO" id="GO:0005549">
    <property type="term" value="F:odorant binding"/>
    <property type="evidence" value="ECO:0007669"/>
    <property type="project" value="InterPro"/>
</dbReference>
<evidence type="ECO:0000256" key="2">
    <source>
        <dbReference type="ARBA" id="ARBA00008098"/>
    </source>
</evidence>
<dbReference type="CDD" id="cd23992">
    <property type="entry name" value="PBP_GOBP"/>
    <property type="match status" value="1"/>
</dbReference>
<dbReference type="Proteomes" id="UP000504634">
    <property type="component" value="Unplaced"/>
</dbReference>
<dbReference type="SUPFAM" id="SSF47565">
    <property type="entry name" value="Insect pheromone/odorant-binding proteins"/>
    <property type="match status" value="1"/>
</dbReference>
<name>A0A6J2UKT2_DROLE</name>
<dbReference type="InterPro" id="IPR006170">
    <property type="entry name" value="PBP/GOBP"/>
</dbReference>
<keyword evidence="6" id="KW-1185">Reference proteome</keyword>
<evidence type="ECO:0000256" key="3">
    <source>
        <dbReference type="ARBA" id="ARBA00022525"/>
    </source>
</evidence>
<evidence type="ECO:0000256" key="5">
    <source>
        <dbReference type="SAM" id="SignalP"/>
    </source>
</evidence>
<dbReference type="OrthoDB" id="7665616at2759"/>
<dbReference type="CTD" id="37265"/>
<dbReference type="PANTHER" id="PTHR11857:SF43">
    <property type="entry name" value="GEO07291P1-RELATED"/>
    <property type="match status" value="1"/>
</dbReference>
<dbReference type="InterPro" id="IPR036728">
    <property type="entry name" value="PBP_GOBP_sf"/>
</dbReference>
<feature type="signal peptide" evidence="5">
    <location>
        <begin position="1"/>
        <end position="21"/>
    </location>
</feature>
<dbReference type="SMART" id="SM00708">
    <property type="entry name" value="PhBP"/>
    <property type="match status" value="1"/>
</dbReference>
<evidence type="ECO:0000256" key="4">
    <source>
        <dbReference type="ARBA" id="ARBA00022729"/>
    </source>
</evidence>
<dbReference type="GO" id="GO:0007608">
    <property type="term" value="P:sensory perception of smell"/>
    <property type="evidence" value="ECO:0007669"/>
    <property type="project" value="TreeGrafter"/>
</dbReference>
<dbReference type="Pfam" id="PF01395">
    <property type="entry name" value="PBP_GOBP"/>
    <property type="match status" value="1"/>
</dbReference>
<sequence>MNVFIVIVLLIQLLLKDQISAQSASDLAAYRKMQDDCAKELKVSADEVKQLNSDKGSPSEALKCYQSCLYKKMGLLSADGKRNDEAILKYAQMRFIGTPVDKLKAQLTQCAATKGDTECDMVWSFEQCMQKGLKA</sequence>
<dbReference type="RefSeq" id="XP_030387832.1">
    <property type="nucleotide sequence ID" value="XM_030531972.1"/>
</dbReference>
<gene>
    <name evidence="7" type="primary">LOC115634311</name>
</gene>
<keyword evidence="4 5" id="KW-0732">Signal</keyword>
<reference evidence="7" key="1">
    <citation type="submission" date="2025-08" db="UniProtKB">
        <authorList>
            <consortium name="RefSeq"/>
        </authorList>
    </citation>
    <scope>IDENTIFICATION</scope>
    <source>
        <strain evidence="7">11010-0011.00</strain>
        <tissue evidence="7">Whole body</tissue>
    </source>
</reference>
<dbReference type="AlphaFoldDB" id="A0A6J2UKT2"/>
<comment type="subcellular location">
    <subcellularLocation>
        <location evidence="1">Secreted</location>
    </subcellularLocation>
</comment>
<keyword evidence="3" id="KW-0964">Secreted</keyword>
<dbReference type="GeneID" id="115634311"/>
<proteinExistence type="inferred from homology"/>
<dbReference type="Gene3D" id="1.10.238.20">
    <property type="entry name" value="Pheromone/general odorant binding protein domain"/>
    <property type="match status" value="1"/>
</dbReference>
<comment type="similarity">
    <text evidence="2">Belongs to the PBP/GOBP family.</text>
</comment>
<dbReference type="GO" id="GO:0005615">
    <property type="term" value="C:extracellular space"/>
    <property type="evidence" value="ECO:0007669"/>
    <property type="project" value="TreeGrafter"/>
</dbReference>
<evidence type="ECO:0000313" key="6">
    <source>
        <dbReference type="Proteomes" id="UP000504634"/>
    </source>
</evidence>
<evidence type="ECO:0000313" key="7">
    <source>
        <dbReference type="RefSeq" id="XP_030387832.1"/>
    </source>
</evidence>
<accession>A0A6J2UKT2</accession>
<organism evidence="6 7">
    <name type="scientific">Drosophila lebanonensis</name>
    <name type="common">Fruit fly</name>
    <name type="synonym">Scaptodrosophila lebanonensis</name>
    <dbReference type="NCBI Taxonomy" id="7225"/>
    <lineage>
        <taxon>Eukaryota</taxon>
        <taxon>Metazoa</taxon>
        <taxon>Ecdysozoa</taxon>
        <taxon>Arthropoda</taxon>
        <taxon>Hexapoda</taxon>
        <taxon>Insecta</taxon>
        <taxon>Pterygota</taxon>
        <taxon>Neoptera</taxon>
        <taxon>Endopterygota</taxon>
        <taxon>Diptera</taxon>
        <taxon>Brachycera</taxon>
        <taxon>Muscomorpha</taxon>
        <taxon>Ephydroidea</taxon>
        <taxon>Drosophilidae</taxon>
        <taxon>Scaptodrosophila</taxon>
    </lineage>
</organism>
<protein>
    <submittedName>
        <fullName evidence="7">Pheromone-binding protein-related protein 6</fullName>
    </submittedName>
</protein>